<dbReference type="AlphaFoldDB" id="A0A1M5WV54"/>
<keyword evidence="2" id="KW-1185">Reference proteome</keyword>
<evidence type="ECO:0000313" key="1">
    <source>
        <dbReference type="EMBL" id="SHH91272.1"/>
    </source>
</evidence>
<dbReference type="OrthoDB" id="5422828at2"/>
<dbReference type="Proteomes" id="UP000184139">
    <property type="component" value="Unassembled WGS sequence"/>
</dbReference>
<dbReference type="RefSeq" id="WP_073376562.1">
    <property type="nucleotide sequence ID" value="NZ_FQXS01000015.1"/>
</dbReference>
<reference evidence="1 2" key="1">
    <citation type="submission" date="2016-11" db="EMBL/GenBank/DDBJ databases">
        <authorList>
            <person name="Jaros S."/>
            <person name="Januszkiewicz K."/>
            <person name="Wedrychowicz H."/>
        </authorList>
    </citation>
    <scope>NUCLEOTIDE SEQUENCE [LARGE SCALE GENOMIC DNA]</scope>
    <source>
        <strain evidence="1 2">DSM 9705</strain>
    </source>
</reference>
<accession>A0A1M5WV54</accession>
<name>A0A1M5WV54_9BACT</name>
<proteinExistence type="predicted"/>
<evidence type="ECO:0000313" key="2">
    <source>
        <dbReference type="Proteomes" id="UP000184139"/>
    </source>
</evidence>
<organism evidence="1 2">
    <name type="scientific">Desulfofustis glycolicus DSM 9705</name>
    <dbReference type="NCBI Taxonomy" id="1121409"/>
    <lineage>
        <taxon>Bacteria</taxon>
        <taxon>Pseudomonadati</taxon>
        <taxon>Thermodesulfobacteriota</taxon>
        <taxon>Desulfobulbia</taxon>
        <taxon>Desulfobulbales</taxon>
        <taxon>Desulfocapsaceae</taxon>
        <taxon>Desulfofustis</taxon>
    </lineage>
</organism>
<protein>
    <submittedName>
        <fullName evidence="1">Uncharacterized protein</fullName>
    </submittedName>
</protein>
<dbReference type="EMBL" id="FQXS01000015">
    <property type="protein sequence ID" value="SHH91272.1"/>
    <property type="molecule type" value="Genomic_DNA"/>
</dbReference>
<dbReference type="STRING" id="1121409.SAMN02745124_02531"/>
<gene>
    <name evidence="1" type="ORF">SAMN02745124_02531</name>
</gene>
<sequence>MTSPPCHSPLASDKLKKAVRAFADLLEQYPEKSRHDLLQHVELNFDLSPLECEFLNKCLNQETEP</sequence>